<accession>A0AAW1HHN2</accession>
<evidence type="ECO:0000313" key="2">
    <source>
        <dbReference type="Proteomes" id="UP001443914"/>
    </source>
</evidence>
<gene>
    <name evidence="1" type="ORF">RND81_11G028300</name>
</gene>
<organism evidence="1 2">
    <name type="scientific">Saponaria officinalis</name>
    <name type="common">Common soapwort</name>
    <name type="synonym">Lychnis saponaria</name>
    <dbReference type="NCBI Taxonomy" id="3572"/>
    <lineage>
        <taxon>Eukaryota</taxon>
        <taxon>Viridiplantae</taxon>
        <taxon>Streptophyta</taxon>
        <taxon>Embryophyta</taxon>
        <taxon>Tracheophyta</taxon>
        <taxon>Spermatophyta</taxon>
        <taxon>Magnoliopsida</taxon>
        <taxon>eudicotyledons</taxon>
        <taxon>Gunneridae</taxon>
        <taxon>Pentapetalae</taxon>
        <taxon>Caryophyllales</taxon>
        <taxon>Caryophyllaceae</taxon>
        <taxon>Caryophylleae</taxon>
        <taxon>Saponaria</taxon>
    </lineage>
</organism>
<protein>
    <submittedName>
        <fullName evidence="1">Uncharacterized protein</fullName>
    </submittedName>
</protein>
<name>A0AAW1HHN2_SAPOF</name>
<keyword evidence="2" id="KW-1185">Reference proteome</keyword>
<dbReference type="AlphaFoldDB" id="A0AAW1HHN2"/>
<reference evidence="1" key="1">
    <citation type="submission" date="2024-03" db="EMBL/GenBank/DDBJ databases">
        <title>WGS assembly of Saponaria officinalis var. Norfolk2.</title>
        <authorList>
            <person name="Jenkins J."/>
            <person name="Shu S."/>
            <person name="Grimwood J."/>
            <person name="Barry K."/>
            <person name="Goodstein D."/>
            <person name="Schmutz J."/>
            <person name="Leebens-Mack J."/>
            <person name="Osbourn A."/>
        </authorList>
    </citation>
    <scope>NUCLEOTIDE SEQUENCE [LARGE SCALE GENOMIC DNA]</scope>
    <source>
        <strain evidence="1">JIC</strain>
    </source>
</reference>
<sequence length="136" mass="15992">MVYLDRSLGTQLNQRALFRFEQIWVGEEGCEDVIKQAWESGADDVTTSISRCTNQLRDWKGVNIGNIMKAIHQRRRRLKRLNEGGRSAVQIQERKKLIDEIAQLTKQEEIFWRQRSRALCLKEGDKNTKYFHRKAG</sequence>
<comment type="caution">
    <text evidence="1">The sequence shown here is derived from an EMBL/GenBank/DDBJ whole genome shotgun (WGS) entry which is preliminary data.</text>
</comment>
<evidence type="ECO:0000313" key="1">
    <source>
        <dbReference type="EMBL" id="KAK9675753.1"/>
    </source>
</evidence>
<dbReference type="Proteomes" id="UP001443914">
    <property type="component" value="Unassembled WGS sequence"/>
</dbReference>
<dbReference type="EMBL" id="JBDFQZ010000011">
    <property type="protein sequence ID" value="KAK9675753.1"/>
    <property type="molecule type" value="Genomic_DNA"/>
</dbReference>
<proteinExistence type="predicted"/>